<sequence>MHSINRLVP</sequence>
<evidence type="ECO:0000313" key="1">
    <source>
        <dbReference type="EMBL" id="KHG22079.1"/>
    </source>
</evidence>
<dbReference type="EMBL" id="KN420546">
    <property type="protein sequence ID" value="KHG22079.1"/>
    <property type="molecule type" value="Genomic_DNA"/>
</dbReference>
<reference evidence="2" key="1">
    <citation type="submission" date="2014-09" db="EMBL/GenBank/DDBJ databases">
        <authorList>
            <person name="Mudge J."/>
            <person name="Ramaraj T."/>
            <person name="Lindquist I.E."/>
            <person name="Bharti A.K."/>
            <person name="Sundararajan A."/>
            <person name="Cameron C.T."/>
            <person name="Woodward J.E."/>
            <person name="May G.D."/>
            <person name="Brubaker C."/>
            <person name="Broadhvest J."/>
            <person name="Wilkins T.A."/>
        </authorList>
    </citation>
    <scope>NUCLEOTIDE SEQUENCE</scope>
    <source>
        <strain evidence="2">cv. AKA8401</strain>
    </source>
</reference>
<organism evidence="1 2">
    <name type="scientific">Gossypium arboreum</name>
    <name type="common">Tree cotton</name>
    <name type="synonym">Gossypium nanking</name>
    <dbReference type="NCBI Taxonomy" id="29729"/>
    <lineage>
        <taxon>Eukaryota</taxon>
        <taxon>Viridiplantae</taxon>
        <taxon>Streptophyta</taxon>
        <taxon>Embryophyta</taxon>
        <taxon>Tracheophyta</taxon>
        <taxon>Spermatophyta</taxon>
        <taxon>Magnoliopsida</taxon>
        <taxon>eudicotyledons</taxon>
        <taxon>Gunneridae</taxon>
        <taxon>Pentapetalae</taxon>
        <taxon>rosids</taxon>
        <taxon>malvids</taxon>
        <taxon>Malvales</taxon>
        <taxon>Malvaceae</taxon>
        <taxon>Malvoideae</taxon>
        <taxon>Gossypium</taxon>
    </lineage>
</organism>
<protein>
    <submittedName>
        <fullName evidence="1">Uncharacterized protein</fullName>
    </submittedName>
</protein>
<evidence type="ECO:0000313" key="2">
    <source>
        <dbReference type="Proteomes" id="UP000032142"/>
    </source>
</evidence>
<accession>A0A0B0PCG5</accession>
<proteinExistence type="predicted"/>
<dbReference type="Proteomes" id="UP000032142">
    <property type="component" value="Unassembled WGS sequence"/>
</dbReference>
<keyword evidence="2" id="KW-1185">Reference proteome</keyword>
<name>A0A0B0PCG5_GOSAR</name>
<gene>
    <name evidence="1" type="ORF">F383_27633</name>
</gene>